<protein>
    <submittedName>
        <fullName evidence="9">Uncharacterized protein</fullName>
    </submittedName>
</protein>
<gene>
    <name evidence="9" type="ORF">SPHA_3686</name>
</gene>
<dbReference type="GO" id="GO:0001147">
    <property type="term" value="F:transcription termination site sequence-specific DNA binding"/>
    <property type="evidence" value="ECO:0007669"/>
    <property type="project" value="TreeGrafter"/>
</dbReference>
<keyword evidence="1" id="KW-0547">Nucleotide-binding</keyword>
<organism evidence="9 10">
    <name type="scientific">Acanthosepion pharaonis</name>
    <name type="common">Pharaoh cuttlefish</name>
    <name type="synonym">Sepia pharaonis</name>
    <dbReference type="NCBI Taxonomy" id="158019"/>
    <lineage>
        <taxon>Eukaryota</taxon>
        <taxon>Metazoa</taxon>
        <taxon>Spiralia</taxon>
        <taxon>Lophotrochozoa</taxon>
        <taxon>Mollusca</taxon>
        <taxon>Cephalopoda</taxon>
        <taxon>Coleoidea</taxon>
        <taxon>Decapodiformes</taxon>
        <taxon>Sepiida</taxon>
        <taxon>Sepiina</taxon>
        <taxon>Sepiidae</taxon>
        <taxon>Acanthosepion</taxon>
    </lineage>
</organism>
<evidence type="ECO:0000259" key="8">
    <source>
        <dbReference type="Pfam" id="PF13087"/>
    </source>
</evidence>
<dbReference type="AlphaFoldDB" id="A0A812AQM7"/>
<dbReference type="SUPFAM" id="SSF52540">
    <property type="entry name" value="P-loop containing nucleoside triphosphate hydrolases"/>
    <property type="match status" value="1"/>
</dbReference>
<dbReference type="InterPro" id="IPR041679">
    <property type="entry name" value="DNA2/NAM7-like_C"/>
</dbReference>
<feature type="compositionally biased region" description="Basic residues" evidence="6">
    <location>
        <begin position="8"/>
        <end position="19"/>
    </location>
</feature>
<evidence type="ECO:0000256" key="1">
    <source>
        <dbReference type="ARBA" id="ARBA00022741"/>
    </source>
</evidence>
<dbReference type="Gene3D" id="3.40.50.300">
    <property type="entry name" value="P-loop containing nucleotide triphosphate hydrolases"/>
    <property type="match status" value="2"/>
</dbReference>
<name>A0A812AQM7_ACAPH</name>
<dbReference type="OrthoDB" id="6513042at2759"/>
<evidence type="ECO:0000256" key="2">
    <source>
        <dbReference type="ARBA" id="ARBA00022801"/>
    </source>
</evidence>
<sequence>MSDTWLSKYKKPPIQKKTKSKEEVVISRNISEARNRLEERYFLSHLDNSRVGWNKASHIHYGSSSTITDVQLPDEDEIRKKGLPVIEGPRQRRPLPDNPIEHLPEEKQLDICEPSVNTLTNTIEQGKSPKQTNYPASVATRNTCSDSKNQCLQNRRIYSKNSRDLLLEHLLKWNPKWLTEQKNIKTIPPIVKMDQLLPLLNSYASLEDYQSIFKPLLLLEIWESISKDFSENCSKYRGWQVAFSNVQTLNSYLMDYIVYGVISVQNYKSKKQMMEGDLLKMNLQVQNPQNNFTRTENIQQSLPYPVIGLVESIKFYDPQMHSEILKRYPQLVALSEVKSKFKIYRAIIKTHYRKLIHAFTGLMSLELISSLVPHLRQFQALMSLSSNLLCPHILNPGKGESAESGVNIPSTKKYNSSQMKAIAAAGYIVQKPLNQPSYCLIQGPPGTGKSHTIIGIIHKIKQINKGCKVLLCAPSNGAIDELTRRLIKERHIAQAESREPLKVVRIGNPDNIHEDVSSYSLTELIKSNTRAEIQNCASVYPELKRACANEKKIILKLKDPKLEAKNATAEEQKRKLMKDLRNLQEKKKFLTKQFDLAQSVSEASNLSHKQETELRQNILLKADVICSTLNTCGSSLYLNDLKFQMFDCIIIDEASQCTELDCLIPLQYNCCKLILVGDTEQLAPTVLSQQAAEYNYGQSLFERLCNHFKDLQGTISNPIIMLNCQYRMHPEICKFSSRYIYENKLLSDMNLELRSSPINIVPYLLFDIQNGKQIRSPDTGSLSNPIEAEFTVNLCDYLVGLNITNTPLGIGIIAPYKLQKKLLQDLLSQRKIYKIEVTTVDGFQGREKDIIIMSCVRAQGSCGKIGFLTNRKRLNVALTRAKFALYVVGHLHSLEHADEDWKSLIQDAHQRSLVIPVSCGDSVKVAVKNCMKS</sequence>
<keyword evidence="4" id="KW-0067">ATP-binding</keyword>
<dbReference type="GO" id="GO:0016604">
    <property type="term" value="C:nuclear body"/>
    <property type="evidence" value="ECO:0007669"/>
    <property type="project" value="TreeGrafter"/>
</dbReference>
<dbReference type="CDD" id="cd18808">
    <property type="entry name" value="SF1_C_Upf1"/>
    <property type="match status" value="1"/>
</dbReference>
<reference evidence="9" key="1">
    <citation type="submission" date="2021-01" db="EMBL/GenBank/DDBJ databases">
        <authorList>
            <person name="Li R."/>
            <person name="Bekaert M."/>
        </authorList>
    </citation>
    <scope>NUCLEOTIDE SEQUENCE</scope>
    <source>
        <strain evidence="9">Farmed</strain>
    </source>
</reference>
<keyword evidence="2" id="KW-0378">Hydrolase</keyword>
<dbReference type="Pfam" id="PF13086">
    <property type="entry name" value="AAA_11"/>
    <property type="match status" value="1"/>
</dbReference>
<dbReference type="InterPro" id="IPR047187">
    <property type="entry name" value="SF1_C_Upf1"/>
</dbReference>
<accession>A0A812AQM7</accession>
<dbReference type="GO" id="GO:0005524">
    <property type="term" value="F:ATP binding"/>
    <property type="evidence" value="ECO:0007669"/>
    <property type="project" value="UniProtKB-KW"/>
</dbReference>
<evidence type="ECO:0000313" key="10">
    <source>
        <dbReference type="Proteomes" id="UP000597762"/>
    </source>
</evidence>
<evidence type="ECO:0000256" key="6">
    <source>
        <dbReference type="SAM" id="MobiDB-lite"/>
    </source>
</evidence>
<evidence type="ECO:0000256" key="3">
    <source>
        <dbReference type="ARBA" id="ARBA00022806"/>
    </source>
</evidence>
<dbReference type="FunFam" id="3.40.50.300:FF:000326">
    <property type="entry name" value="P-loop containing nucleoside triphosphate hydrolase"/>
    <property type="match status" value="1"/>
</dbReference>
<keyword evidence="10" id="KW-1185">Reference proteome</keyword>
<feature type="coiled-coil region" evidence="5">
    <location>
        <begin position="566"/>
        <end position="600"/>
    </location>
</feature>
<evidence type="ECO:0000256" key="4">
    <source>
        <dbReference type="ARBA" id="ARBA00022840"/>
    </source>
</evidence>
<comment type="caution">
    <text evidence="9">The sequence shown here is derived from an EMBL/GenBank/DDBJ whole genome shotgun (WGS) entry which is preliminary data.</text>
</comment>
<keyword evidence="5" id="KW-0175">Coiled coil</keyword>
<dbReference type="Proteomes" id="UP000597762">
    <property type="component" value="Unassembled WGS sequence"/>
</dbReference>
<dbReference type="InterPro" id="IPR027417">
    <property type="entry name" value="P-loop_NTPase"/>
</dbReference>
<dbReference type="InterPro" id="IPR041677">
    <property type="entry name" value="DNA2/NAM7_AAA_11"/>
</dbReference>
<dbReference type="EMBL" id="CAHIKZ030000112">
    <property type="protein sequence ID" value="CAE1153084.1"/>
    <property type="molecule type" value="Genomic_DNA"/>
</dbReference>
<proteinExistence type="predicted"/>
<dbReference type="CDD" id="cd18042">
    <property type="entry name" value="DEXXQc_SETX"/>
    <property type="match status" value="1"/>
</dbReference>
<dbReference type="GO" id="GO:0005694">
    <property type="term" value="C:chromosome"/>
    <property type="evidence" value="ECO:0007669"/>
    <property type="project" value="UniProtKB-ARBA"/>
</dbReference>
<dbReference type="PANTHER" id="PTHR10887:SF495">
    <property type="entry name" value="HELICASE SENATAXIN ISOFORM X1-RELATED"/>
    <property type="match status" value="1"/>
</dbReference>
<dbReference type="GO" id="GO:0006369">
    <property type="term" value="P:termination of RNA polymerase II transcription"/>
    <property type="evidence" value="ECO:0007669"/>
    <property type="project" value="TreeGrafter"/>
</dbReference>
<evidence type="ECO:0000256" key="5">
    <source>
        <dbReference type="SAM" id="Coils"/>
    </source>
</evidence>
<feature type="domain" description="DNA2/NAM7 helicase-like C-terminal" evidence="8">
    <location>
        <begin position="696"/>
        <end position="890"/>
    </location>
</feature>
<dbReference type="Pfam" id="PF13087">
    <property type="entry name" value="AAA_12"/>
    <property type="match status" value="1"/>
</dbReference>
<evidence type="ECO:0000313" key="9">
    <source>
        <dbReference type="EMBL" id="CAE1153084.1"/>
    </source>
</evidence>
<dbReference type="InterPro" id="IPR045055">
    <property type="entry name" value="DNA2/NAM7-like"/>
</dbReference>
<feature type="region of interest" description="Disordered" evidence="6">
    <location>
        <begin position="1"/>
        <end position="22"/>
    </location>
</feature>
<dbReference type="PANTHER" id="PTHR10887">
    <property type="entry name" value="DNA2/NAM7 HELICASE FAMILY"/>
    <property type="match status" value="1"/>
</dbReference>
<dbReference type="GO" id="GO:0016787">
    <property type="term" value="F:hydrolase activity"/>
    <property type="evidence" value="ECO:0007669"/>
    <property type="project" value="UniProtKB-KW"/>
</dbReference>
<evidence type="ECO:0000259" key="7">
    <source>
        <dbReference type="Pfam" id="PF13086"/>
    </source>
</evidence>
<keyword evidence="3" id="KW-0347">Helicase</keyword>
<feature type="domain" description="DNA2/NAM7 helicase helicase" evidence="7">
    <location>
        <begin position="414"/>
        <end position="689"/>
    </location>
</feature>
<dbReference type="GO" id="GO:0004386">
    <property type="term" value="F:helicase activity"/>
    <property type="evidence" value="ECO:0007669"/>
    <property type="project" value="UniProtKB-KW"/>
</dbReference>